<feature type="transmembrane region" description="Helical" evidence="1">
    <location>
        <begin position="109"/>
        <end position="130"/>
    </location>
</feature>
<gene>
    <name evidence="2" type="ORF">ACFQO7_25040</name>
</gene>
<keyword evidence="1" id="KW-0472">Membrane</keyword>
<protein>
    <submittedName>
        <fullName evidence="2">Uncharacterized protein</fullName>
    </submittedName>
</protein>
<dbReference type="EMBL" id="JBHTAC010000030">
    <property type="protein sequence ID" value="MFC7245754.1"/>
    <property type="molecule type" value="Genomic_DNA"/>
</dbReference>
<dbReference type="Proteomes" id="UP001596392">
    <property type="component" value="Unassembled WGS sequence"/>
</dbReference>
<sequence>MFASRLARTRGLIALTVVLTAGWQAAAHHFPDRLVSIGILIQGAEFAAAIALLLLLVLRPSGERTTFDVRAGAFTASSRQWLGIHLAWVMIAGVLVGPGPGETWAELSLFDILVDIPIALVAVGGALLSWCDLPRLELWPDGVRVRRLRSAVTPWAALRRGTPLRPRRNEQNLALPVDQPDLVPPVFAKNPQIPLGWDADPWFVADAIRWYVDHPQDRKAIGTEAELVFLRARMATQSE</sequence>
<evidence type="ECO:0000313" key="2">
    <source>
        <dbReference type="EMBL" id="MFC7245754.1"/>
    </source>
</evidence>
<comment type="caution">
    <text evidence="2">The sequence shown here is derived from an EMBL/GenBank/DDBJ whole genome shotgun (WGS) entry which is preliminary data.</text>
</comment>
<reference evidence="3" key="1">
    <citation type="journal article" date="2019" name="Int. J. Syst. Evol. Microbiol.">
        <title>The Global Catalogue of Microorganisms (GCM) 10K type strain sequencing project: providing services to taxonomists for standard genome sequencing and annotation.</title>
        <authorList>
            <consortium name="The Broad Institute Genomics Platform"/>
            <consortium name="The Broad Institute Genome Sequencing Center for Infectious Disease"/>
            <person name="Wu L."/>
            <person name="Ma J."/>
        </authorList>
    </citation>
    <scope>NUCLEOTIDE SEQUENCE [LARGE SCALE GENOMIC DNA]</scope>
    <source>
        <strain evidence="3">CGMCC 1.9106</strain>
    </source>
</reference>
<keyword evidence="1" id="KW-0812">Transmembrane</keyword>
<keyword evidence="3" id="KW-1185">Reference proteome</keyword>
<feature type="transmembrane region" description="Helical" evidence="1">
    <location>
        <begin position="79"/>
        <end position="97"/>
    </location>
</feature>
<dbReference type="RefSeq" id="WP_376808654.1">
    <property type="nucleotide sequence ID" value="NZ_JBHTAC010000030.1"/>
</dbReference>
<evidence type="ECO:0000313" key="3">
    <source>
        <dbReference type="Proteomes" id="UP001596392"/>
    </source>
</evidence>
<evidence type="ECO:0000256" key="1">
    <source>
        <dbReference type="SAM" id="Phobius"/>
    </source>
</evidence>
<name>A0ABW2H3A9_9ACTN</name>
<proteinExistence type="predicted"/>
<organism evidence="2 3">
    <name type="scientific">Catellatospora aurea</name>
    <dbReference type="NCBI Taxonomy" id="1337874"/>
    <lineage>
        <taxon>Bacteria</taxon>
        <taxon>Bacillati</taxon>
        <taxon>Actinomycetota</taxon>
        <taxon>Actinomycetes</taxon>
        <taxon>Micromonosporales</taxon>
        <taxon>Micromonosporaceae</taxon>
        <taxon>Catellatospora</taxon>
    </lineage>
</organism>
<accession>A0ABW2H3A9</accession>
<feature type="transmembrane region" description="Helical" evidence="1">
    <location>
        <begin position="37"/>
        <end position="58"/>
    </location>
</feature>
<keyword evidence="1" id="KW-1133">Transmembrane helix</keyword>